<dbReference type="AlphaFoldDB" id="G9EKF1"/>
<dbReference type="HOGENOM" id="CLU_3218059_0_0_6"/>
<reference evidence="1 2" key="1">
    <citation type="journal article" date="2011" name="BMC Genomics">
        <title>Insight into cross-talk between intra-amoebal pathogens.</title>
        <authorList>
            <person name="Gimenez G."/>
            <person name="Bertelli C."/>
            <person name="Moliner C."/>
            <person name="Robert C."/>
            <person name="Raoult D."/>
            <person name="Fournier P.E."/>
            <person name="Greub G."/>
        </authorList>
    </citation>
    <scope>NUCLEOTIDE SEQUENCE [LARGE SCALE GENOMIC DNA]</scope>
    <source>
        <strain evidence="1 2">LLAP12</strain>
    </source>
</reference>
<evidence type="ECO:0000313" key="2">
    <source>
        <dbReference type="Proteomes" id="UP000002770"/>
    </source>
</evidence>
<protein>
    <submittedName>
        <fullName evidence="1">Uncharacterized protein</fullName>
    </submittedName>
</protein>
<dbReference type="EMBL" id="JH413801">
    <property type="protein sequence ID" value="EHL32302.1"/>
    <property type="molecule type" value="Genomic_DNA"/>
</dbReference>
<name>G9EKF1_9GAMM</name>
<dbReference type="InParanoid" id="G9EKF1"/>
<proteinExistence type="predicted"/>
<organism evidence="1 2">
    <name type="scientific">Legionella drancourtii LLAP12</name>
    <dbReference type="NCBI Taxonomy" id="658187"/>
    <lineage>
        <taxon>Bacteria</taxon>
        <taxon>Pseudomonadati</taxon>
        <taxon>Pseudomonadota</taxon>
        <taxon>Gammaproteobacteria</taxon>
        <taxon>Legionellales</taxon>
        <taxon>Legionellaceae</taxon>
        <taxon>Legionella</taxon>
    </lineage>
</organism>
<dbReference type="Proteomes" id="UP000002770">
    <property type="component" value="Unassembled WGS sequence"/>
</dbReference>
<gene>
    <name evidence="1" type="ORF">LDG_5682</name>
</gene>
<sequence>MSAPVIGKDPKEVMSVFICERSLSYYKAHSICTLNAPFELILKL</sequence>
<evidence type="ECO:0000313" key="1">
    <source>
        <dbReference type="EMBL" id="EHL32302.1"/>
    </source>
</evidence>
<keyword evidence="2" id="KW-1185">Reference proteome</keyword>
<accession>G9EKF1</accession>